<evidence type="ECO:0000256" key="2">
    <source>
        <dbReference type="SAM" id="MobiDB-lite"/>
    </source>
</evidence>
<dbReference type="InterPro" id="IPR039899">
    <property type="entry name" value="BET1_SNARE"/>
</dbReference>
<comment type="subcellular location">
    <subcellularLocation>
        <location evidence="1">Endomembrane system</location>
        <topology evidence="1">Single-pass type IV membrane protein</topology>
    </subcellularLocation>
</comment>
<feature type="compositionally biased region" description="Polar residues" evidence="2">
    <location>
        <begin position="16"/>
        <end position="29"/>
    </location>
</feature>
<name>A0AAN6K0Z2_9BASI</name>
<dbReference type="AlphaFoldDB" id="A0AAN6K0Z2"/>
<gene>
    <name evidence="3" type="primary">BET1</name>
    <name evidence="3" type="ORF">OC846_000393</name>
</gene>
<dbReference type="Proteomes" id="UP001176517">
    <property type="component" value="Unassembled WGS sequence"/>
</dbReference>
<dbReference type="CDD" id="cd15853">
    <property type="entry name" value="SNARE_Bet1"/>
    <property type="match status" value="1"/>
</dbReference>
<comment type="caution">
    <text evidence="3">The sequence shown here is derived from an EMBL/GenBank/DDBJ whole genome shotgun (WGS) entry which is preliminary data.</text>
</comment>
<organism evidence="3 4">
    <name type="scientific">Tilletia horrida</name>
    <dbReference type="NCBI Taxonomy" id="155126"/>
    <lineage>
        <taxon>Eukaryota</taxon>
        <taxon>Fungi</taxon>
        <taxon>Dikarya</taxon>
        <taxon>Basidiomycota</taxon>
        <taxon>Ustilaginomycotina</taxon>
        <taxon>Exobasidiomycetes</taxon>
        <taxon>Tilletiales</taxon>
        <taxon>Tilletiaceae</taxon>
        <taxon>Tilletia</taxon>
    </lineage>
</organism>
<dbReference type="SUPFAM" id="SSF58038">
    <property type="entry name" value="SNARE fusion complex"/>
    <property type="match status" value="1"/>
</dbReference>
<protein>
    <submittedName>
        <fullName evidence="3">Protein transport protein bet1</fullName>
    </submittedName>
</protein>
<accession>A0AAN6K0Z2</accession>
<feature type="region of interest" description="Disordered" evidence="2">
    <location>
        <begin position="1"/>
        <end position="125"/>
    </location>
</feature>
<dbReference type="GO" id="GO:0012505">
    <property type="term" value="C:endomembrane system"/>
    <property type="evidence" value="ECO:0007669"/>
    <property type="project" value="UniProtKB-SubCell"/>
</dbReference>
<keyword evidence="4" id="KW-1185">Reference proteome</keyword>
<feature type="compositionally biased region" description="Low complexity" evidence="2">
    <location>
        <begin position="30"/>
        <end position="50"/>
    </location>
</feature>
<sequence length="189" mass="19526">MSRRPGAGGIDRHTLLNANAYSGPSQSTYPRSHSPAGPSGAAGSNGYPSSTLGAGGLTGYRSASPFEQPYTSSSSSGGAGAPGMYQRNNAGAGPTSLEDEYGRGRNGNGLPLPGGMDTSSQGAGWTDRIRSYAQQRTAEDLEEANDQRLEGLSARVKMLKDITVGIGNEVRDSTKDLDVLLASPDYAPL</sequence>
<evidence type="ECO:0000313" key="3">
    <source>
        <dbReference type="EMBL" id="KAK0557605.1"/>
    </source>
</evidence>
<evidence type="ECO:0000256" key="1">
    <source>
        <dbReference type="ARBA" id="ARBA00046280"/>
    </source>
</evidence>
<proteinExistence type="predicted"/>
<evidence type="ECO:0000313" key="4">
    <source>
        <dbReference type="Proteomes" id="UP001176517"/>
    </source>
</evidence>
<dbReference type="EMBL" id="JAPDMZ010000004">
    <property type="protein sequence ID" value="KAK0557605.1"/>
    <property type="molecule type" value="Genomic_DNA"/>
</dbReference>
<reference evidence="3" key="1">
    <citation type="journal article" date="2023" name="PhytoFront">
        <title>Draft Genome Resources of Seven Strains of Tilletia horrida, Causal Agent of Kernel Smut of Rice.</title>
        <authorList>
            <person name="Khanal S."/>
            <person name="Antony Babu S."/>
            <person name="Zhou X.G."/>
        </authorList>
    </citation>
    <scope>NUCLEOTIDE SEQUENCE</scope>
    <source>
        <strain evidence="3">TX6</strain>
    </source>
</reference>